<accession>A0A7Z2GF12</accession>
<feature type="compositionally biased region" description="Low complexity" evidence="1">
    <location>
        <begin position="81"/>
        <end position="94"/>
    </location>
</feature>
<dbReference type="EMBL" id="CP046913">
    <property type="protein sequence ID" value="QGZ60571.1"/>
    <property type="molecule type" value="Genomic_DNA"/>
</dbReference>
<dbReference type="AlphaFoldDB" id="A0A7Z2GF12"/>
<feature type="region of interest" description="Disordered" evidence="1">
    <location>
        <begin position="67"/>
        <end position="94"/>
    </location>
</feature>
<evidence type="ECO:0000313" key="3">
    <source>
        <dbReference type="Proteomes" id="UP000433577"/>
    </source>
</evidence>
<dbReference type="KEGG" id="pacs:FAZ98_01825"/>
<proteinExistence type="predicted"/>
<dbReference type="RefSeq" id="WP_158948217.1">
    <property type="nucleotide sequence ID" value="NZ_CP046913.1"/>
</dbReference>
<evidence type="ECO:0000256" key="1">
    <source>
        <dbReference type="SAM" id="MobiDB-lite"/>
    </source>
</evidence>
<dbReference type="Proteomes" id="UP000433577">
    <property type="component" value="Chromosome 1"/>
</dbReference>
<organism evidence="2 3">
    <name type="scientific">Paraburkholderia acidisoli</name>
    <dbReference type="NCBI Taxonomy" id="2571748"/>
    <lineage>
        <taxon>Bacteria</taxon>
        <taxon>Pseudomonadati</taxon>
        <taxon>Pseudomonadota</taxon>
        <taxon>Betaproteobacteria</taxon>
        <taxon>Burkholderiales</taxon>
        <taxon>Burkholderiaceae</taxon>
        <taxon>Paraburkholderia</taxon>
    </lineage>
</organism>
<feature type="region of interest" description="Disordered" evidence="1">
    <location>
        <begin position="15"/>
        <end position="48"/>
    </location>
</feature>
<name>A0A7Z2GF12_9BURK</name>
<keyword evidence="3" id="KW-1185">Reference proteome</keyword>
<gene>
    <name evidence="2" type="ORF">FAZ98_01825</name>
</gene>
<reference evidence="2 3" key="1">
    <citation type="submission" date="2019-12" db="EMBL/GenBank/DDBJ databases">
        <title>Paraburkholderia acidiphila 7Q-K02 sp. nov and Paraburkholderia acidisoli DHF22 sp. nov., two strains isolated from forest soil.</title>
        <authorList>
            <person name="Gao Z."/>
            <person name="Qiu L."/>
        </authorList>
    </citation>
    <scope>NUCLEOTIDE SEQUENCE [LARGE SCALE GENOMIC DNA]</scope>
    <source>
        <strain evidence="2 3">DHF22</strain>
    </source>
</reference>
<protein>
    <submittedName>
        <fullName evidence="2">Uncharacterized protein</fullName>
    </submittedName>
</protein>
<evidence type="ECO:0000313" key="2">
    <source>
        <dbReference type="EMBL" id="QGZ60571.1"/>
    </source>
</evidence>
<sequence>MSLFLRNVSLAAALPSRRATGRRSAISRWRGNGVTRGAHGPWVQSIRQPGVAKLQRTLPERERRISIALSHRSNPIDRIPTTKPSGDTTTTPAK</sequence>